<dbReference type="AlphaFoldDB" id="A0A427XJ14"/>
<dbReference type="Proteomes" id="UP000279236">
    <property type="component" value="Unassembled WGS sequence"/>
</dbReference>
<gene>
    <name evidence="2" type="ORF">EHS24_001626</name>
</gene>
<feature type="region of interest" description="Disordered" evidence="1">
    <location>
        <begin position="92"/>
        <end position="148"/>
    </location>
</feature>
<keyword evidence="3" id="KW-1185">Reference proteome</keyword>
<accession>A0A427XJ14</accession>
<protein>
    <submittedName>
        <fullName evidence="2">Uncharacterized protein</fullName>
    </submittedName>
</protein>
<evidence type="ECO:0000256" key="1">
    <source>
        <dbReference type="SAM" id="MobiDB-lite"/>
    </source>
</evidence>
<evidence type="ECO:0000313" key="3">
    <source>
        <dbReference type="Proteomes" id="UP000279236"/>
    </source>
</evidence>
<organism evidence="2 3">
    <name type="scientific">Apiotrichum porosum</name>
    <dbReference type="NCBI Taxonomy" id="105984"/>
    <lineage>
        <taxon>Eukaryota</taxon>
        <taxon>Fungi</taxon>
        <taxon>Dikarya</taxon>
        <taxon>Basidiomycota</taxon>
        <taxon>Agaricomycotina</taxon>
        <taxon>Tremellomycetes</taxon>
        <taxon>Trichosporonales</taxon>
        <taxon>Trichosporonaceae</taxon>
        <taxon>Apiotrichum</taxon>
    </lineage>
</organism>
<reference evidence="2 3" key="1">
    <citation type="submission" date="2018-11" db="EMBL/GenBank/DDBJ databases">
        <title>Genome sequence of Apiotrichum porosum DSM 27194.</title>
        <authorList>
            <person name="Aliyu H."/>
            <person name="Gorte O."/>
            <person name="Ochsenreither K."/>
        </authorList>
    </citation>
    <scope>NUCLEOTIDE SEQUENCE [LARGE SCALE GENOMIC DNA]</scope>
    <source>
        <strain evidence="2 3">DSM 27194</strain>
    </source>
</reference>
<sequence>MAPRPRPLSIGLSLPLAEWPQYPSTAKILSPHTAGPLTAALVTETEERARVADRCALSVSMHAHHVRRASGQVRRVSAKVLPPTQARRVSVALPELEEDREGQDAYPAAGCDHSEESTDHSHGRPSPRHYGHLERSSISRCGADQYPERPRALRVDGNIDLPDVENSPTADAVDTPERFRGLLSPIEPAVTPTSARAYDGFYPQATEHQDTCVRDDAGVDGDSATDNADRLAAAYRGKGDNRAVEGLEERLGGVLIKETRGYIVS</sequence>
<dbReference type="EMBL" id="RSCE01000011">
    <property type="protein sequence ID" value="RSH78727.1"/>
    <property type="molecule type" value="Genomic_DNA"/>
</dbReference>
<evidence type="ECO:0000313" key="2">
    <source>
        <dbReference type="EMBL" id="RSH78727.1"/>
    </source>
</evidence>
<dbReference type="GeneID" id="39586169"/>
<dbReference type="RefSeq" id="XP_028473874.1">
    <property type="nucleotide sequence ID" value="XM_028617411.1"/>
</dbReference>
<feature type="compositionally biased region" description="Basic and acidic residues" evidence="1">
    <location>
        <begin position="112"/>
        <end position="122"/>
    </location>
</feature>
<comment type="caution">
    <text evidence="2">The sequence shown here is derived from an EMBL/GenBank/DDBJ whole genome shotgun (WGS) entry which is preliminary data.</text>
</comment>
<proteinExistence type="predicted"/>
<name>A0A427XJ14_9TREE</name>